<protein>
    <submittedName>
        <fullName evidence="3">Membrane protein</fullName>
    </submittedName>
</protein>
<dbReference type="AlphaFoldDB" id="A0A0C9NUI9"/>
<keyword evidence="1" id="KW-0472">Membrane</keyword>
<dbReference type="EMBL" id="BAYM01000009">
    <property type="protein sequence ID" value="GAN35580.1"/>
    <property type="molecule type" value="Genomic_DNA"/>
</dbReference>
<keyword evidence="1" id="KW-0812">Transmembrane</keyword>
<dbReference type="Pfam" id="PF19124">
    <property type="entry name" value="DUF5808"/>
    <property type="match status" value="1"/>
</dbReference>
<keyword evidence="1" id="KW-1133">Transmembrane helix</keyword>
<feature type="transmembrane region" description="Helical" evidence="1">
    <location>
        <begin position="54"/>
        <end position="76"/>
    </location>
</feature>
<name>A0A0C9NUI9_LACPA</name>
<evidence type="ECO:0000256" key="1">
    <source>
        <dbReference type="SAM" id="Phobius"/>
    </source>
</evidence>
<feature type="transmembrane region" description="Helical" evidence="1">
    <location>
        <begin position="317"/>
        <end position="337"/>
    </location>
</feature>
<feature type="transmembrane region" description="Helical" evidence="1">
    <location>
        <begin position="167"/>
        <end position="187"/>
    </location>
</feature>
<organism evidence="3 4">
    <name type="scientific">Lacticaseibacillus paracasei NRIC 0644</name>
    <dbReference type="NCBI Taxonomy" id="1435038"/>
    <lineage>
        <taxon>Bacteria</taxon>
        <taxon>Bacillati</taxon>
        <taxon>Bacillota</taxon>
        <taxon>Bacilli</taxon>
        <taxon>Lactobacillales</taxon>
        <taxon>Lactobacillaceae</taxon>
        <taxon>Lacticaseibacillus</taxon>
    </lineage>
</organism>
<dbReference type="RefSeq" id="WP_019891803.1">
    <property type="nucleotide sequence ID" value="NZ_BAYM01000009.1"/>
</dbReference>
<gene>
    <name evidence="3" type="ORF">LC0644_0169</name>
</gene>
<evidence type="ECO:0000259" key="2">
    <source>
        <dbReference type="Pfam" id="PF19124"/>
    </source>
</evidence>
<comment type="caution">
    <text evidence="3">The sequence shown here is derived from an EMBL/GenBank/DDBJ whole genome shotgun (WGS) entry which is preliminary data.</text>
</comment>
<evidence type="ECO:0000313" key="3">
    <source>
        <dbReference type="EMBL" id="GAN35580.1"/>
    </source>
</evidence>
<dbReference type="Proteomes" id="UP000032552">
    <property type="component" value="Unassembled WGS sequence"/>
</dbReference>
<reference evidence="4" key="1">
    <citation type="submission" date="2014-05" db="EMBL/GenBank/DDBJ databases">
        <title>Whole genome sequencing of Lactobacillus casei NRIC0644.</title>
        <authorList>
            <person name="Atarashi H."/>
            <person name="Yoshida Y."/>
            <person name="Fujimura S."/>
            <person name="Tanaka N."/>
            <person name="Shiwa Y."/>
            <person name="Yoshikawa H."/>
            <person name="Okada S."/>
            <person name="Nakagawa J."/>
        </authorList>
    </citation>
    <scope>NUCLEOTIDE SEQUENCE [LARGE SCALE GENOMIC DNA]</scope>
    <source>
        <strain evidence="4">NRIC0644</strain>
    </source>
</reference>
<sequence>MQAEMVILVVTWLILVAIQAVTPWLSRRNVLFGVVYARNSIWTTPAAKKLRRRYLAFSLTGAAILSVIGIGIAATMHFAATALAWIQIAAFLLSISLNYALIVAAHRKSLQLLKEMGNQQELTQSKVTVDLNKLKPQTLVPAAYGLVLVPQFFLALVLGFQQTSADSWVMILALAVETLTVLGAFYLSRRARGTVRGNPDAEPRAGKVRNSVLYYLLFTGFLSQSLLVLQLMLPNMSAEGQWWFVIITLTLTLLSVSFLPLVYILGTRRLTAKGSVLNDNQHWVWGMFYYNPTDPALFVEKRLGIGFTLNMAKTMSWVILVGFLLIVAGIVIISFILD</sequence>
<feature type="transmembrane region" description="Helical" evidence="1">
    <location>
        <begin position="142"/>
        <end position="161"/>
    </location>
</feature>
<feature type="transmembrane region" description="Helical" evidence="1">
    <location>
        <begin position="212"/>
        <end position="230"/>
    </location>
</feature>
<evidence type="ECO:0000313" key="4">
    <source>
        <dbReference type="Proteomes" id="UP000032552"/>
    </source>
</evidence>
<feature type="transmembrane region" description="Helical" evidence="1">
    <location>
        <begin position="242"/>
        <end position="265"/>
    </location>
</feature>
<dbReference type="InterPro" id="IPR043831">
    <property type="entry name" value="DUF5808"/>
</dbReference>
<proteinExistence type="predicted"/>
<feature type="transmembrane region" description="Helical" evidence="1">
    <location>
        <begin position="82"/>
        <end position="104"/>
    </location>
</feature>
<accession>A0A0C9NUI9</accession>
<feature type="domain" description="DUF5808" evidence="2">
    <location>
        <begin position="292"/>
        <end position="317"/>
    </location>
</feature>